<organism evidence="2 3">
    <name type="scientific">Aquicella lusitana</name>
    <dbReference type="NCBI Taxonomy" id="254246"/>
    <lineage>
        <taxon>Bacteria</taxon>
        <taxon>Pseudomonadati</taxon>
        <taxon>Pseudomonadota</taxon>
        <taxon>Gammaproteobacteria</taxon>
        <taxon>Legionellales</taxon>
        <taxon>Coxiellaceae</taxon>
        <taxon>Aquicella</taxon>
    </lineage>
</organism>
<evidence type="ECO:0000256" key="1">
    <source>
        <dbReference type="HAMAP-Rule" id="MF_00598"/>
    </source>
</evidence>
<name>A0A370G4B2_9COXI</name>
<gene>
    <name evidence="1" type="primary">smg</name>
    <name evidence="2" type="ORF">C8D86_1343</name>
</gene>
<protein>
    <recommendedName>
        <fullName evidence="1">Protein Smg homolog</fullName>
    </recommendedName>
</protein>
<reference evidence="2 3" key="1">
    <citation type="submission" date="2018-07" db="EMBL/GenBank/DDBJ databases">
        <title>Genomic Encyclopedia of Type Strains, Phase IV (KMG-IV): sequencing the most valuable type-strain genomes for metagenomic binning, comparative biology and taxonomic classification.</title>
        <authorList>
            <person name="Goeker M."/>
        </authorList>
    </citation>
    <scope>NUCLEOTIDE SEQUENCE [LARGE SCALE GENOMIC DNA]</scope>
    <source>
        <strain evidence="2 3">DSM 16500</strain>
    </source>
</reference>
<dbReference type="AlphaFoldDB" id="A0A370G4B2"/>
<evidence type="ECO:0000313" key="2">
    <source>
        <dbReference type="EMBL" id="RDI38050.1"/>
    </source>
</evidence>
<dbReference type="Pfam" id="PF04361">
    <property type="entry name" value="DUF494"/>
    <property type="match status" value="1"/>
</dbReference>
<sequence length="155" mass="17763">MFEVLMYLFENYMDGSVALNADQDTIMSELEQAGFSRNEIGRALDWLDGLNRVQETVQSGPQLTPHAIRHYSMEECERLGIEGRGFLLYLEQLSILDPMTREIVIDRLMALDSREVDLGRIKWVVLIALFNQPDKKSALSLLQDMILSDAFDVLH</sequence>
<dbReference type="HAMAP" id="MF_00598">
    <property type="entry name" value="Smg"/>
    <property type="match status" value="1"/>
</dbReference>
<dbReference type="EMBL" id="QQAX01000034">
    <property type="protein sequence ID" value="RDI38050.1"/>
    <property type="molecule type" value="Genomic_DNA"/>
</dbReference>
<evidence type="ECO:0000313" key="3">
    <source>
        <dbReference type="Proteomes" id="UP000254720"/>
    </source>
</evidence>
<keyword evidence="3" id="KW-1185">Reference proteome</keyword>
<dbReference type="PANTHER" id="PTHR38692">
    <property type="entry name" value="PROTEIN SMG"/>
    <property type="match status" value="1"/>
</dbReference>
<comment type="caution">
    <text evidence="2">The sequence shown here is derived from an EMBL/GenBank/DDBJ whole genome shotgun (WGS) entry which is preliminary data.</text>
</comment>
<dbReference type="OrthoDB" id="9788984at2"/>
<dbReference type="InterPro" id="IPR007456">
    <property type="entry name" value="Smg"/>
</dbReference>
<accession>A0A370G4B2</accession>
<comment type="similarity">
    <text evidence="1">Belongs to the Smg family.</text>
</comment>
<dbReference type="PANTHER" id="PTHR38692:SF1">
    <property type="entry name" value="PROTEIN SMG"/>
    <property type="match status" value="1"/>
</dbReference>
<dbReference type="RefSeq" id="WP_114835369.1">
    <property type="nucleotide sequence ID" value="NZ_LR699114.1"/>
</dbReference>
<dbReference type="Proteomes" id="UP000254720">
    <property type="component" value="Unassembled WGS sequence"/>
</dbReference>
<proteinExistence type="inferred from homology"/>